<evidence type="ECO:0000256" key="2">
    <source>
        <dbReference type="ARBA" id="ARBA00022692"/>
    </source>
</evidence>
<feature type="transmembrane region" description="Helical" evidence="5">
    <location>
        <begin position="32"/>
        <end position="50"/>
    </location>
</feature>
<evidence type="ECO:0000256" key="5">
    <source>
        <dbReference type="HAMAP-Rule" id="MF_00010"/>
    </source>
</evidence>
<name>A0A4U0YVR8_9RHOB</name>
<comment type="subcellular location">
    <subcellularLocation>
        <location evidence="5">Cell membrane</location>
        <topology evidence="5">Multi-pass membrane protein</topology>
    </subcellularLocation>
</comment>
<reference evidence="6 7" key="1">
    <citation type="submission" date="2019-04" db="EMBL/GenBank/DDBJ databases">
        <title>Crypto-aerobic microbial life in anoxic (sulfidic) marine sediments.</title>
        <authorList>
            <person name="Bhattacharya S."/>
            <person name="Roy C."/>
            <person name="Mondal N."/>
            <person name="Sarkar J."/>
            <person name="Mandal S."/>
            <person name="Rameez M.J."/>
            <person name="Ghosh W."/>
        </authorList>
    </citation>
    <scope>NUCLEOTIDE SEQUENCE [LARGE SCALE GENOMIC DNA]</scope>
    <source>
        <strain evidence="6 7">SBBC</strain>
    </source>
</reference>
<comment type="similarity">
    <text evidence="5">Belongs to the UPF0060 family.</text>
</comment>
<dbReference type="Pfam" id="PF02694">
    <property type="entry name" value="UPF0060"/>
    <property type="match status" value="1"/>
</dbReference>
<feature type="transmembrane region" description="Helical" evidence="5">
    <location>
        <begin position="88"/>
        <end position="105"/>
    </location>
</feature>
<organism evidence="6 7">
    <name type="scientific">Cereibacter changlensis</name>
    <dbReference type="NCBI Taxonomy" id="402884"/>
    <lineage>
        <taxon>Bacteria</taxon>
        <taxon>Pseudomonadati</taxon>
        <taxon>Pseudomonadota</taxon>
        <taxon>Alphaproteobacteria</taxon>
        <taxon>Rhodobacterales</taxon>
        <taxon>Paracoccaceae</taxon>
        <taxon>Cereibacter</taxon>
    </lineage>
</organism>
<dbReference type="PANTHER" id="PTHR36116:SF1">
    <property type="entry name" value="UPF0060 MEMBRANE PROTEIN YNFA"/>
    <property type="match status" value="1"/>
</dbReference>
<proteinExistence type="inferred from homology"/>
<dbReference type="NCBIfam" id="NF002586">
    <property type="entry name" value="PRK02237.1"/>
    <property type="match status" value="1"/>
</dbReference>
<keyword evidence="2 5" id="KW-0812">Transmembrane</keyword>
<dbReference type="EMBL" id="SWAU01000538">
    <property type="protein sequence ID" value="TKA93961.1"/>
    <property type="molecule type" value="Genomic_DNA"/>
</dbReference>
<keyword evidence="4 5" id="KW-0472">Membrane</keyword>
<comment type="caution">
    <text evidence="6">The sequence shown here is derived from an EMBL/GenBank/DDBJ whole genome shotgun (WGS) entry which is preliminary data.</text>
</comment>
<evidence type="ECO:0000256" key="3">
    <source>
        <dbReference type="ARBA" id="ARBA00022989"/>
    </source>
</evidence>
<evidence type="ECO:0000313" key="7">
    <source>
        <dbReference type="Proteomes" id="UP000306340"/>
    </source>
</evidence>
<protein>
    <submittedName>
        <fullName evidence="6">YnfA family protein</fullName>
    </submittedName>
</protein>
<dbReference type="PANTHER" id="PTHR36116">
    <property type="entry name" value="UPF0060 MEMBRANE PROTEIN YNFA"/>
    <property type="match status" value="1"/>
</dbReference>
<sequence length="107" mass="11224">MTSLLLYAAAALAEIGGCFAVWAVLRLGRSPLWLAPGMLSLALFATLLALSPAEQAGRAFAVYGGVYIAASLFWLWAVEGMRPDRFDLIGAAVCLAGAAIILWAPRG</sequence>
<evidence type="ECO:0000256" key="4">
    <source>
        <dbReference type="ARBA" id="ARBA00023136"/>
    </source>
</evidence>
<dbReference type="GO" id="GO:0005886">
    <property type="term" value="C:plasma membrane"/>
    <property type="evidence" value="ECO:0007669"/>
    <property type="project" value="UniProtKB-SubCell"/>
</dbReference>
<evidence type="ECO:0000313" key="6">
    <source>
        <dbReference type="EMBL" id="TKA93961.1"/>
    </source>
</evidence>
<dbReference type="AlphaFoldDB" id="A0A4U0YVR8"/>
<keyword evidence="3 5" id="KW-1133">Transmembrane helix</keyword>
<gene>
    <name evidence="6" type="ORF">FAZ78_24980</name>
</gene>
<evidence type="ECO:0000256" key="1">
    <source>
        <dbReference type="ARBA" id="ARBA00022475"/>
    </source>
</evidence>
<dbReference type="Proteomes" id="UP000306340">
    <property type="component" value="Unassembled WGS sequence"/>
</dbReference>
<keyword evidence="1 5" id="KW-1003">Cell membrane</keyword>
<dbReference type="RefSeq" id="WP_136794809.1">
    <property type="nucleotide sequence ID" value="NZ_SWAU01000538.1"/>
</dbReference>
<dbReference type="InterPro" id="IPR037185">
    <property type="entry name" value="EmrE-like"/>
</dbReference>
<feature type="transmembrane region" description="Helical" evidence="5">
    <location>
        <begin position="56"/>
        <end position="76"/>
    </location>
</feature>
<dbReference type="HAMAP" id="MF_00010">
    <property type="entry name" value="UPF0060"/>
    <property type="match status" value="1"/>
</dbReference>
<feature type="transmembrane region" description="Helical" evidence="5">
    <location>
        <begin position="6"/>
        <end position="25"/>
    </location>
</feature>
<dbReference type="SUPFAM" id="SSF103481">
    <property type="entry name" value="Multidrug resistance efflux transporter EmrE"/>
    <property type="match status" value="1"/>
</dbReference>
<dbReference type="InterPro" id="IPR003844">
    <property type="entry name" value="UPF0060"/>
</dbReference>
<accession>A0A4U0YVR8</accession>